<evidence type="ECO:0008006" key="3">
    <source>
        <dbReference type="Google" id="ProtNLM"/>
    </source>
</evidence>
<gene>
    <name evidence="1" type="ORF">AWN73_15020</name>
</gene>
<evidence type="ECO:0000313" key="1">
    <source>
        <dbReference type="EMBL" id="PPV14077.1"/>
    </source>
</evidence>
<comment type="caution">
    <text evidence="1">The sequence shown here is derived from an EMBL/GenBank/DDBJ whole genome shotgun (WGS) entry which is preliminary data.</text>
</comment>
<sequence>MGKFFRKTFDIELEDSLTYPSAKTICDTILKKESDIEFINTDNPVSFKQLNTIYEIKVEMARGGYILICKEVK</sequence>
<organism evidence="1 2">
    <name type="scientific">Clostridium butyricum</name>
    <dbReference type="NCBI Taxonomy" id="1492"/>
    <lineage>
        <taxon>Bacteria</taxon>
        <taxon>Bacillati</taxon>
        <taxon>Bacillota</taxon>
        <taxon>Clostridia</taxon>
        <taxon>Eubacteriales</taxon>
        <taxon>Clostridiaceae</taxon>
        <taxon>Clostridium</taxon>
    </lineage>
</organism>
<reference evidence="1 2" key="1">
    <citation type="submission" date="2016-01" db="EMBL/GenBank/DDBJ databases">
        <title>Characterization of the Clostridium difficile lineages that are prevalent in Hong Kong and China.</title>
        <authorList>
            <person name="Kwok J.S.-L."/>
            <person name="Lam W.-Y."/>
            <person name="Ip M."/>
            <person name="Chan T.-F."/>
            <person name="Hawkey P.M."/>
            <person name="Tsui S.K.-W."/>
        </authorList>
    </citation>
    <scope>NUCLEOTIDE SEQUENCE [LARGE SCALE GENOMIC DNA]</scope>
    <source>
        <strain evidence="1 2">300064</strain>
    </source>
</reference>
<dbReference type="AlphaFoldDB" id="A0A2S7F9V4"/>
<evidence type="ECO:0000313" key="2">
    <source>
        <dbReference type="Proteomes" id="UP000238081"/>
    </source>
</evidence>
<dbReference type="RefSeq" id="WP_027635274.1">
    <property type="nucleotide sequence ID" value="NZ_CAVLFH010000002.1"/>
</dbReference>
<dbReference type="Proteomes" id="UP000238081">
    <property type="component" value="Unassembled WGS sequence"/>
</dbReference>
<dbReference type="EMBL" id="LRDH01000113">
    <property type="protein sequence ID" value="PPV14077.1"/>
    <property type="molecule type" value="Genomic_DNA"/>
</dbReference>
<proteinExistence type="predicted"/>
<name>A0A2S7F9V4_CLOBU</name>
<protein>
    <recommendedName>
        <fullName evidence="3">DUF4318 domain-containing protein</fullName>
    </recommendedName>
</protein>
<accession>A0A2S7F9V4</accession>